<name>A0ACC2QKF6_9NEOP</name>
<keyword evidence="2" id="KW-1185">Reference proteome</keyword>
<organism evidence="1 2">
    <name type="scientific">Mythimna loreyi</name>
    <dbReference type="NCBI Taxonomy" id="667449"/>
    <lineage>
        <taxon>Eukaryota</taxon>
        <taxon>Metazoa</taxon>
        <taxon>Ecdysozoa</taxon>
        <taxon>Arthropoda</taxon>
        <taxon>Hexapoda</taxon>
        <taxon>Insecta</taxon>
        <taxon>Pterygota</taxon>
        <taxon>Neoptera</taxon>
        <taxon>Endopterygota</taxon>
        <taxon>Lepidoptera</taxon>
        <taxon>Glossata</taxon>
        <taxon>Ditrysia</taxon>
        <taxon>Noctuoidea</taxon>
        <taxon>Noctuidae</taxon>
        <taxon>Noctuinae</taxon>
        <taxon>Hadenini</taxon>
        <taxon>Mythimna</taxon>
    </lineage>
</organism>
<sequence length="572" mass="63273">MGFDDGQIILDSENGAYYAGQTVRGRMVFSQSKMKTIHGIYVDMKGFCKVHWTTSRTRRVNDRTEHYTVYHDSNEEYFRSKHFMFGSENGEHHLKPGQHDFQFEFHIPANCPSSFEGEYGHIRYRVKVVMVTSGIFSMNKDKWVPIKVHAPLDLNEHRVCREPMEFDLSSSYCCWCMNAGFSEIMVRMPVSGYCPGQVIPMEVSCQNDSNVEIEEIKFAIKKDVTFIAAYEPDRRNEHSTVAEIVKGPIPGRTTRNWTVEMEVPALDLYNVNNCRYIDIDYHFKVSTEVSGCHEGSEETRPIMFGTVPLVGFQDNVQNPLHDQLPRVQAVQDANSYPPPPVINQPYPNSNGYPSNTPYPGGAPGYPTTPNMGGRTSPYPQGQPYPNASPYPPNQPYPGNAPPYPGVNSPYPAGNAPYPGANPPYPGGNSPYPPASSPYASEKPPLGPGPNFLPPFPGASPMPQVTSTTPLKTGTIGFGVAEGDGSQIPLLPPGAAVPYPTSPASNPYAASAPEPSTPGNDEQKVPLDDNSDPPPYNPEFMPNPNKDNKQNKEEKGDKKEETKGEKKDEKETK</sequence>
<protein>
    <submittedName>
        <fullName evidence="1">Uncharacterized protein</fullName>
    </submittedName>
</protein>
<dbReference type="EMBL" id="CM056789">
    <property type="protein sequence ID" value="KAJ8718687.1"/>
    <property type="molecule type" value="Genomic_DNA"/>
</dbReference>
<reference evidence="1" key="1">
    <citation type="submission" date="2023-03" db="EMBL/GenBank/DDBJ databases">
        <title>Chromosome-level genomes of two armyworms, Mythimna separata and Mythimna loreyi, provide insights into the biosynthesis and reception of sex pheromones.</title>
        <authorList>
            <person name="Zhao H."/>
        </authorList>
    </citation>
    <scope>NUCLEOTIDE SEQUENCE</scope>
    <source>
        <strain evidence="1">BeijingLab</strain>
    </source>
</reference>
<dbReference type="Proteomes" id="UP001231649">
    <property type="component" value="Chromosome 13"/>
</dbReference>
<gene>
    <name evidence="1" type="ORF">PYW08_002924</name>
</gene>
<accession>A0ACC2QKF6</accession>
<proteinExistence type="predicted"/>
<evidence type="ECO:0000313" key="2">
    <source>
        <dbReference type="Proteomes" id="UP001231649"/>
    </source>
</evidence>
<evidence type="ECO:0000313" key="1">
    <source>
        <dbReference type="EMBL" id="KAJ8718687.1"/>
    </source>
</evidence>
<comment type="caution">
    <text evidence="1">The sequence shown here is derived from an EMBL/GenBank/DDBJ whole genome shotgun (WGS) entry which is preliminary data.</text>
</comment>